<dbReference type="Gene3D" id="3.40.830.10">
    <property type="entry name" value="LigB-like"/>
    <property type="match status" value="1"/>
</dbReference>
<dbReference type="InterPro" id="IPR002737">
    <property type="entry name" value="MEMO1_fam"/>
</dbReference>
<dbReference type="EMBL" id="GHBP01000701">
    <property type="protein sequence ID" value="NDJ92430.1"/>
    <property type="molecule type" value="Transcribed_RNA"/>
</dbReference>
<dbReference type="PANTHER" id="PTHR11060:SF0">
    <property type="entry name" value="PROTEIN MEMO1"/>
    <property type="match status" value="1"/>
</dbReference>
<reference evidence="2" key="1">
    <citation type="submission" date="2018-11" db="EMBL/GenBank/DDBJ databases">
        <title>Henneguya salminicola genome and transcriptome.</title>
        <authorList>
            <person name="Yahalomi D."/>
            <person name="Atkinson S.D."/>
            <person name="Neuhof M."/>
            <person name="Chang E.S."/>
            <person name="Philippe H."/>
            <person name="Cartwright P."/>
            <person name="Bartholomew J.L."/>
            <person name="Huchon D."/>
        </authorList>
    </citation>
    <scope>NUCLEOTIDE SEQUENCE</scope>
    <source>
        <strain evidence="2">Hz1</strain>
        <tissue evidence="2">Whole</tissue>
    </source>
</reference>
<proteinExistence type="inferred from homology"/>
<name>A0A6G3MEJ8_HENSL</name>
<dbReference type="CDD" id="cd07361">
    <property type="entry name" value="MEMO_like"/>
    <property type="match status" value="1"/>
</dbReference>
<accession>A0A6G3MEJ8</accession>
<organism evidence="2">
    <name type="scientific">Henneguya salminicola</name>
    <name type="common">Myxosporean</name>
    <dbReference type="NCBI Taxonomy" id="69463"/>
    <lineage>
        <taxon>Eukaryota</taxon>
        <taxon>Metazoa</taxon>
        <taxon>Cnidaria</taxon>
        <taxon>Myxozoa</taxon>
        <taxon>Myxosporea</taxon>
        <taxon>Bivalvulida</taxon>
        <taxon>Platysporina</taxon>
        <taxon>Myxobolidae</taxon>
        <taxon>Henneguya</taxon>
    </lineage>
</organism>
<sequence length="222" mass="25748">MDSQFIVRQPTYMGTWYSDDSDFLQKQMENFIKNVDPKIKKDNLRAMIVPHAGYKYSGQTAAYSYASIKGNHIKTIFIIAPLHHLKAKGCLLPECSVYKTQFYDLTVDQDILQDIALRGTFQVIPALHDENEHSGELQLNYIAYVMKGFNFKIVPIYVGHLNDYDIEHYTSILSPYLSDKHNLFVVSSDFCHYGSCYNYEPFNNRFNVDECIRQLDQDVTII</sequence>
<dbReference type="AlphaFoldDB" id="A0A6G3MEJ8"/>
<comment type="similarity">
    <text evidence="1">Belongs to the MEMO1 family.</text>
</comment>
<dbReference type="PANTHER" id="PTHR11060">
    <property type="entry name" value="PROTEIN MEMO1"/>
    <property type="match status" value="1"/>
</dbReference>
<evidence type="ECO:0000256" key="1">
    <source>
        <dbReference type="ARBA" id="ARBA00006315"/>
    </source>
</evidence>
<dbReference type="NCBIfam" id="TIGR04336">
    <property type="entry name" value="AmmeMemoSam_B"/>
    <property type="match status" value="1"/>
</dbReference>
<evidence type="ECO:0000313" key="2">
    <source>
        <dbReference type="EMBL" id="NDJ92430.1"/>
    </source>
</evidence>
<protein>
    <submittedName>
        <fullName evidence="2">Protein memo-1 homolog (Trinotate prediction)</fullName>
    </submittedName>
</protein>
<dbReference type="Pfam" id="PF01875">
    <property type="entry name" value="Memo"/>
    <property type="match status" value="1"/>
</dbReference>